<dbReference type="PANTHER" id="PTHR42847:SF4">
    <property type="entry name" value="ALKANESULFONATE MONOOXYGENASE-RELATED"/>
    <property type="match status" value="1"/>
</dbReference>
<evidence type="ECO:0000313" key="6">
    <source>
        <dbReference type="EMBL" id="RKN44735.1"/>
    </source>
</evidence>
<accession>A0A3A9Z8U2</accession>
<evidence type="ECO:0000256" key="3">
    <source>
        <dbReference type="ARBA" id="ARBA00023002"/>
    </source>
</evidence>
<keyword evidence="4" id="KW-0503">Monooxygenase</keyword>
<dbReference type="GO" id="GO:0046306">
    <property type="term" value="P:alkanesulfonate catabolic process"/>
    <property type="evidence" value="ECO:0007669"/>
    <property type="project" value="TreeGrafter"/>
</dbReference>
<dbReference type="RefSeq" id="WP_120676421.1">
    <property type="nucleotide sequence ID" value="NZ_RBAL01000003.1"/>
</dbReference>
<evidence type="ECO:0000313" key="7">
    <source>
        <dbReference type="Proteomes" id="UP000272474"/>
    </source>
</evidence>
<dbReference type="PANTHER" id="PTHR42847">
    <property type="entry name" value="ALKANESULFONATE MONOOXYGENASE"/>
    <property type="match status" value="1"/>
</dbReference>
<evidence type="ECO:0000256" key="2">
    <source>
        <dbReference type="ARBA" id="ARBA00022643"/>
    </source>
</evidence>
<dbReference type="GO" id="GO:0008726">
    <property type="term" value="F:alkanesulfonate monooxygenase activity"/>
    <property type="evidence" value="ECO:0007669"/>
    <property type="project" value="TreeGrafter"/>
</dbReference>
<dbReference type="Pfam" id="PF00296">
    <property type="entry name" value="Bac_luciferase"/>
    <property type="match status" value="1"/>
</dbReference>
<evidence type="ECO:0000259" key="5">
    <source>
        <dbReference type="Pfam" id="PF00296"/>
    </source>
</evidence>
<dbReference type="Gene3D" id="3.20.20.30">
    <property type="entry name" value="Luciferase-like domain"/>
    <property type="match status" value="1"/>
</dbReference>
<gene>
    <name evidence="6" type="ORF">D7294_06260</name>
</gene>
<dbReference type="SUPFAM" id="SSF51679">
    <property type="entry name" value="Bacterial luciferase-like"/>
    <property type="match status" value="1"/>
</dbReference>
<dbReference type="InterPro" id="IPR011251">
    <property type="entry name" value="Luciferase-like_dom"/>
</dbReference>
<dbReference type="OrthoDB" id="143323at2"/>
<keyword evidence="1" id="KW-0285">Flavoprotein</keyword>
<dbReference type="InterPro" id="IPR050172">
    <property type="entry name" value="SsuD_RutA_monooxygenase"/>
</dbReference>
<dbReference type="Proteomes" id="UP000272474">
    <property type="component" value="Unassembled WGS sequence"/>
</dbReference>
<dbReference type="InterPro" id="IPR036661">
    <property type="entry name" value="Luciferase-like_sf"/>
</dbReference>
<keyword evidence="7" id="KW-1185">Reference proteome</keyword>
<keyword evidence="3" id="KW-0560">Oxidoreductase</keyword>
<dbReference type="AlphaFoldDB" id="A0A3A9Z8U2"/>
<comment type="caution">
    <text evidence="6">The sequence shown here is derived from an EMBL/GenBank/DDBJ whole genome shotgun (WGS) entry which is preliminary data.</text>
</comment>
<name>A0A3A9Z8U2_9ACTN</name>
<dbReference type="EMBL" id="RBAL01000003">
    <property type="protein sequence ID" value="RKN44735.1"/>
    <property type="molecule type" value="Genomic_DNA"/>
</dbReference>
<reference evidence="6 7" key="1">
    <citation type="journal article" date="2014" name="Int. J. Syst. Evol. Microbiol.">
        <title>Streptomyces hoynatensis sp. nov., isolated from deep marine sediment.</title>
        <authorList>
            <person name="Veyisoglu A."/>
            <person name="Sahin N."/>
        </authorList>
    </citation>
    <scope>NUCLEOTIDE SEQUENCE [LARGE SCALE GENOMIC DNA]</scope>
    <source>
        <strain evidence="6 7">KCTC 29097</strain>
    </source>
</reference>
<evidence type="ECO:0000256" key="4">
    <source>
        <dbReference type="ARBA" id="ARBA00023033"/>
    </source>
</evidence>
<feature type="domain" description="Luciferase-like" evidence="5">
    <location>
        <begin position="20"/>
        <end position="271"/>
    </location>
</feature>
<organism evidence="6 7">
    <name type="scientific">Streptomyces hoynatensis</name>
    <dbReference type="NCBI Taxonomy" id="1141874"/>
    <lineage>
        <taxon>Bacteria</taxon>
        <taxon>Bacillati</taxon>
        <taxon>Actinomycetota</taxon>
        <taxon>Actinomycetes</taxon>
        <taxon>Kitasatosporales</taxon>
        <taxon>Streptomycetaceae</taxon>
        <taxon>Streptomyces</taxon>
    </lineage>
</organism>
<protein>
    <submittedName>
        <fullName evidence="6">LLM class flavin-dependent oxidoreductase</fullName>
    </submittedName>
</protein>
<evidence type="ECO:0000256" key="1">
    <source>
        <dbReference type="ARBA" id="ARBA00022630"/>
    </source>
</evidence>
<proteinExistence type="predicted"/>
<sequence>MPTEHQRRPSFGIKTTPAHLPYEEIARVWREADEIEAIEHAWLWDHMMPMFGPRNGPVLEGWTLLAALAAQTRRIGLGLLVTSNRIRPPAVLAKIAATADAVSGGRLTVGIGVGGTRQPDGAGGVPGQNPATAEYAAYGLDLVSPGEGVARLAESCTILRRLWTEERVDFEGRYYRLRGAHCEPRPPRRPPLLIGGWGTRTLRVVAEHADVWNVPGPPHNDLAFVRERSAVLDRHCAEIGRDPAEITRSVQFHVTYEDPAAVRATARALLGMGVTHVVLNLTRPYPPRPARWVADEIIRPLLAEAAGAGRAGARV</sequence>
<keyword evidence="2" id="KW-0288">FMN</keyword>